<name>A0A5J4QL12_9ZZZZ</name>
<feature type="non-terminal residue" evidence="1">
    <location>
        <position position="22"/>
    </location>
</feature>
<evidence type="ECO:0000313" key="1">
    <source>
        <dbReference type="EMBL" id="KAA6321658.1"/>
    </source>
</evidence>
<proteinExistence type="predicted"/>
<accession>A0A5J4QL12</accession>
<dbReference type="EMBL" id="SNRY01003252">
    <property type="protein sequence ID" value="KAA6321658.1"/>
    <property type="molecule type" value="Genomic_DNA"/>
</dbReference>
<protein>
    <submittedName>
        <fullName evidence="1">Uncharacterized protein</fullName>
    </submittedName>
</protein>
<sequence length="22" mass="2574">MIHINFKEEDVQLLAAGRYTQP</sequence>
<comment type="caution">
    <text evidence="1">The sequence shown here is derived from an EMBL/GenBank/DDBJ whole genome shotgun (WGS) entry which is preliminary data.</text>
</comment>
<gene>
    <name evidence="1" type="ORF">EZS27_028717</name>
</gene>
<reference evidence="1" key="1">
    <citation type="submission" date="2019-03" db="EMBL/GenBank/DDBJ databases">
        <title>Single cell metagenomics reveals metabolic interactions within the superorganism composed of flagellate Streblomastix strix and complex community of Bacteroidetes bacteria on its surface.</title>
        <authorList>
            <person name="Treitli S.C."/>
            <person name="Kolisko M."/>
            <person name="Husnik F."/>
            <person name="Keeling P."/>
            <person name="Hampl V."/>
        </authorList>
    </citation>
    <scope>NUCLEOTIDE SEQUENCE</scope>
    <source>
        <strain evidence="1">STM</strain>
    </source>
</reference>
<organism evidence="1">
    <name type="scientific">termite gut metagenome</name>
    <dbReference type="NCBI Taxonomy" id="433724"/>
    <lineage>
        <taxon>unclassified sequences</taxon>
        <taxon>metagenomes</taxon>
        <taxon>organismal metagenomes</taxon>
    </lineage>
</organism>
<dbReference type="AlphaFoldDB" id="A0A5J4QL12"/>